<dbReference type="RefSeq" id="XP_040647941.1">
    <property type="nucleotide sequence ID" value="XM_040790988.1"/>
</dbReference>
<accession>A0A135LKA0</accession>
<protein>
    <recommendedName>
        <fullName evidence="1">BL00235/CARNS1 N-terminal domain-containing protein</fullName>
    </recommendedName>
</protein>
<comment type="caution">
    <text evidence="2">The sequence shown here is derived from an EMBL/GenBank/DDBJ whole genome shotgun (WGS) entry which is preliminary data.</text>
</comment>
<organism evidence="2 3">
    <name type="scientific">Penicillium patulum</name>
    <name type="common">Penicillium griseofulvum</name>
    <dbReference type="NCBI Taxonomy" id="5078"/>
    <lineage>
        <taxon>Eukaryota</taxon>
        <taxon>Fungi</taxon>
        <taxon>Dikarya</taxon>
        <taxon>Ascomycota</taxon>
        <taxon>Pezizomycotina</taxon>
        <taxon>Eurotiomycetes</taxon>
        <taxon>Eurotiomycetidae</taxon>
        <taxon>Eurotiales</taxon>
        <taxon>Aspergillaceae</taxon>
        <taxon>Penicillium</taxon>
    </lineage>
</organism>
<dbReference type="Proteomes" id="UP000070168">
    <property type="component" value="Unassembled WGS sequence"/>
</dbReference>
<dbReference type="EMBL" id="LHQR01000065">
    <property type="protein sequence ID" value="KXG49405.1"/>
    <property type="molecule type" value="Genomic_DNA"/>
</dbReference>
<name>A0A135LKA0_PENPA</name>
<reference evidence="2 3" key="1">
    <citation type="journal article" date="2016" name="BMC Genomics">
        <title>Genome sequencing and secondary metabolism of the postharvest pathogen Penicillium griseofulvum.</title>
        <authorList>
            <person name="Banani H."/>
            <person name="Marcet-Houben M."/>
            <person name="Ballester A.R."/>
            <person name="Abbruscato P."/>
            <person name="Gonzalez-Candelas L."/>
            <person name="Gabaldon T."/>
            <person name="Spadaro D."/>
        </authorList>
    </citation>
    <scope>NUCLEOTIDE SEQUENCE [LARGE SCALE GENOMIC DNA]</scope>
    <source>
        <strain evidence="2 3">PG3</strain>
    </source>
</reference>
<dbReference type="Gene3D" id="3.40.50.20">
    <property type="match status" value="1"/>
</dbReference>
<keyword evidence="3" id="KW-1185">Reference proteome</keyword>
<gene>
    <name evidence="2" type="ORF">PGRI_032750</name>
</gene>
<feature type="domain" description="BL00235/CARNS1 N-terminal" evidence="1">
    <location>
        <begin position="174"/>
        <end position="237"/>
    </location>
</feature>
<proteinExistence type="predicted"/>
<evidence type="ECO:0000313" key="2">
    <source>
        <dbReference type="EMBL" id="KXG49405.1"/>
    </source>
</evidence>
<dbReference type="OrthoDB" id="434648at2759"/>
<dbReference type="Pfam" id="PF18130">
    <property type="entry name" value="ATPgrasp_N"/>
    <property type="match status" value="1"/>
</dbReference>
<evidence type="ECO:0000313" key="3">
    <source>
        <dbReference type="Proteomes" id="UP000070168"/>
    </source>
</evidence>
<dbReference type="GeneID" id="63706288"/>
<dbReference type="STRING" id="5078.A0A135LKA0"/>
<evidence type="ECO:0000259" key="1">
    <source>
        <dbReference type="Pfam" id="PF18130"/>
    </source>
</evidence>
<dbReference type="AlphaFoldDB" id="A0A135LKA0"/>
<sequence>MHPRLVLRLGHYTFECRWFISHTSLVNHHYPLWQSVDITIQKLTPGTTDRHLPSTTPPFEHGASYEQHNATAGLSVQSLGLDDTGTVVLGKAVMETDFSRLPNVFAIAAGGIIIDVHESINDVAADLDAFEKEVRNRLSFPWVLEKRQPRQTLVFVGNYWWYPTYGGTGRNHYSVAKALDINLVVLDAPGCWLADPKHADLRGTFLPCDLTRDDGLCYRIIETLSHYKGGTDGIVTFK</sequence>
<dbReference type="InterPro" id="IPR041472">
    <property type="entry name" value="BL00235/CARNS1_N"/>
</dbReference>